<dbReference type="SUPFAM" id="SSF159709">
    <property type="entry name" value="PhnH-like"/>
    <property type="match status" value="1"/>
</dbReference>
<proteinExistence type="predicted"/>
<evidence type="ECO:0000313" key="2">
    <source>
        <dbReference type="Proteomes" id="UP000305709"/>
    </source>
</evidence>
<keyword evidence="1" id="KW-0456">Lyase</keyword>
<dbReference type="GO" id="GO:0019634">
    <property type="term" value="P:organic phosphonate metabolic process"/>
    <property type="evidence" value="ECO:0007669"/>
    <property type="project" value="InterPro"/>
</dbReference>
<name>A0A5C4NFC9_9RHOB</name>
<dbReference type="OrthoDB" id="9814509at2"/>
<protein>
    <submittedName>
        <fullName evidence="1">Phosphonate C-P lyase system protein PhnH</fullName>
    </submittedName>
</protein>
<dbReference type="Proteomes" id="UP000305709">
    <property type="component" value="Unassembled WGS sequence"/>
</dbReference>
<dbReference type="NCBIfam" id="TIGR03292">
    <property type="entry name" value="PhnH_redo"/>
    <property type="match status" value="1"/>
</dbReference>
<dbReference type="InterPro" id="IPR008772">
    <property type="entry name" value="Phosphonate_metab_PhnH"/>
</dbReference>
<accession>A0A5C4NFC9</accession>
<evidence type="ECO:0000313" key="1">
    <source>
        <dbReference type="EMBL" id="TNC71327.1"/>
    </source>
</evidence>
<organism evidence="1 2">
    <name type="scientific">Rubellimicrobium roseum</name>
    <dbReference type="NCBI Taxonomy" id="687525"/>
    <lineage>
        <taxon>Bacteria</taxon>
        <taxon>Pseudomonadati</taxon>
        <taxon>Pseudomonadota</taxon>
        <taxon>Alphaproteobacteria</taxon>
        <taxon>Rhodobacterales</taxon>
        <taxon>Roseobacteraceae</taxon>
        <taxon>Rubellimicrobium</taxon>
    </lineage>
</organism>
<comment type="caution">
    <text evidence="1">The sequence shown here is derived from an EMBL/GenBank/DDBJ whole genome shotgun (WGS) entry which is preliminary data.</text>
</comment>
<dbReference type="PIRSF" id="PIRSF020680">
    <property type="entry name" value="PhnH"/>
    <property type="match status" value="1"/>
</dbReference>
<dbReference type="Gene3D" id="3.40.50.11310">
    <property type="entry name" value="Bacterial phosphonate metabolism protein PhnH"/>
    <property type="match status" value="1"/>
</dbReference>
<dbReference type="AlphaFoldDB" id="A0A5C4NFC9"/>
<keyword evidence="2" id="KW-1185">Reference proteome</keyword>
<dbReference type="EMBL" id="VDFV01000015">
    <property type="protein sequence ID" value="TNC71327.1"/>
    <property type="molecule type" value="Genomic_DNA"/>
</dbReference>
<dbReference type="InterPro" id="IPR038058">
    <property type="entry name" value="PhnH-like_sp"/>
</dbReference>
<dbReference type="GO" id="GO:0016829">
    <property type="term" value="F:lyase activity"/>
    <property type="evidence" value="ECO:0007669"/>
    <property type="project" value="UniProtKB-KW"/>
</dbReference>
<sequence length="189" mass="19443">MTGLDALSGGFATPALDSARAFRAAMEALARPGTIREVAGAAPPGPLSPAAGVLILTLCDPSTPLHLAGGWDVPAVRDWVAFHAGAPLVAAERAAFAVGDWAALRPLGRFAQGTPDYPDRSATLIVEVPRLAADGARLTGPGIRGETWLSLPAPVEPLVANAARFPLGVDLFLTHGHRLAALPRSTRIG</sequence>
<gene>
    <name evidence="1" type="primary">phnH</name>
    <name evidence="1" type="ORF">FHG71_12090</name>
</gene>
<dbReference type="RefSeq" id="WP_139081941.1">
    <property type="nucleotide sequence ID" value="NZ_VDFV01000015.1"/>
</dbReference>
<reference evidence="1 2" key="1">
    <citation type="submission" date="2019-06" db="EMBL/GenBank/DDBJ databases">
        <authorList>
            <person name="Jiang L."/>
        </authorList>
    </citation>
    <scope>NUCLEOTIDE SEQUENCE [LARGE SCALE GENOMIC DNA]</scope>
    <source>
        <strain evidence="1 2">YIM 48858</strain>
    </source>
</reference>
<dbReference type="Pfam" id="PF05845">
    <property type="entry name" value="PhnH"/>
    <property type="match status" value="1"/>
</dbReference>